<protein>
    <submittedName>
        <fullName evidence="2">Uncharacterized protein</fullName>
    </submittedName>
</protein>
<evidence type="ECO:0000313" key="3">
    <source>
        <dbReference type="Proteomes" id="UP001221757"/>
    </source>
</evidence>
<sequence length="105" mass="12361">MVYFLHHLARRGMRFILEELEETKTVYHDAFARGILDFQLDSDRALDREFHEVEDEASTLRITFLAVSPLLLPFMQLVSFVAIARCAYNIRSFKKKIQLIVETRV</sequence>
<evidence type="ECO:0000256" key="1">
    <source>
        <dbReference type="SAM" id="Phobius"/>
    </source>
</evidence>
<keyword evidence="1" id="KW-0812">Transmembrane</keyword>
<dbReference type="EMBL" id="JARKIE010000508">
    <property type="protein sequence ID" value="KAJ7631776.1"/>
    <property type="molecule type" value="Genomic_DNA"/>
</dbReference>
<organism evidence="2 3">
    <name type="scientific">Mycena rosella</name>
    <name type="common">Pink bonnet</name>
    <name type="synonym">Agaricus rosellus</name>
    <dbReference type="NCBI Taxonomy" id="1033263"/>
    <lineage>
        <taxon>Eukaryota</taxon>
        <taxon>Fungi</taxon>
        <taxon>Dikarya</taxon>
        <taxon>Basidiomycota</taxon>
        <taxon>Agaricomycotina</taxon>
        <taxon>Agaricomycetes</taxon>
        <taxon>Agaricomycetidae</taxon>
        <taxon>Agaricales</taxon>
        <taxon>Marasmiineae</taxon>
        <taxon>Mycenaceae</taxon>
        <taxon>Mycena</taxon>
    </lineage>
</organism>
<proteinExistence type="predicted"/>
<keyword evidence="3" id="KW-1185">Reference proteome</keyword>
<comment type="caution">
    <text evidence="2">The sequence shown here is derived from an EMBL/GenBank/DDBJ whole genome shotgun (WGS) entry which is preliminary data.</text>
</comment>
<dbReference type="Proteomes" id="UP001221757">
    <property type="component" value="Unassembled WGS sequence"/>
</dbReference>
<feature type="transmembrane region" description="Helical" evidence="1">
    <location>
        <begin position="62"/>
        <end position="88"/>
    </location>
</feature>
<reference evidence="2" key="1">
    <citation type="submission" date="2023-03" db="EMBL/GenBank/DDBJ databases">
        <title>Massive genome expansion in bonnet fungi (Mycena s.s.) driven by repeated elements and novel gene families across ecological guilds.</title>
        <authorList>
            <consortium name="Lawrence Berkeley National Laboratory"/>
            <person name="Harder C.B."/>
            <person name="Miyauchi S."/>
            <person name="Viragh M."/>
            <person name="Kuo A."/>
            <person name="Thoen E."/>
            <person name="Andreopoulos B."/>
            <person name="Lu D."/>
            <person name="Skrede I."/>
            <person name="Drula E."/>
            <person name="Henrissat B."/>
            <person name="Morin E."/>
            <person name="Kohler A."/>
            <person name="Barry K."/>
            <person name="LaButti K."/>
            <person name="Morin E."/>
            <person name="Salamov A."/>
            <person name="Lipzen A."/>
            <person name="Mereny Z."/>
            <person name="Hegedus B."/>
            <person name="Baldrian P."/>
            <person name="Stursova M."/>
            <person name="Weitz H."/>
            <person name="Taylor A."/>
            <person name="Grigoriev I.V."/>
            <person name="Nagy L.G."/>
            <person name="Martin F."/>
            <person name="Kauserud H."/>
        </authorList>
    </citation>
    <scope>NUCLEOTIDE SEQUENCE</scope>
    <source>
        <strain evidence="2">CBHHK067</strain>
    </source>
</reference>
<evidence type="ECO:0000313" key="2">
    <source>
        <dbReference type="EMBL" id="KAJ7631776.1"/>
    </source>
</evidence>
<keyword evidence="1" id="KW-1133">Transmembrane helix</keyword>
<dbReference type="AlphaFoldDB" id="A0AAD7BVB4"/>
<keyword evidence="1" id="KW-0472">Membrane</keyword>
<accession>A0AAD7BVB4</accession>
<gene>
    <name evidence="2" type="ORF">B0H17DRAFT_535805</name>
</gene>
<name>A0AAD7BVB4_MYCRO</name>